<dbReference type="PANTHER" id="PTHR10889">
    <property type="entry name" value="DEOXYRIBOSE-PHOSPHATE ALDOLASE"/>
    <property type="match status" value="1"/>
</dbReference>
<gene>
    <name evidence="9" type="ORF">TWF696_005357</name>
</gene>
<dbReference type="GO" id="GO:0016052">
    <property type="term" value="P:carbohydrate catabolic process"/>
    <property type="evidence" value="ECO:0007669"/>
    <property type="project" value="TreeGrafter"/>
</dbReference>
<dbReference type="HAMAP" id="MF_00114">
    <property type="entry name" value="DeoC_type1"/>
    <property type="match status" value="1"/>
</dbReference>
<dbReference type="EC" id="4.1.2.4" evidence="2"/>
<evidence type="ECO:0000256" key="2">
    <source>
        <dbReference type="ARBA" id="ARBA00012515"/>
    </source>
</evidence>
<comment type="caution">
    <text evidence="9">The sequence shown here is derived from an EMBL/GenBank/DDBJ whole genome shotgun (WGS) entry which is preliminary data.</text>
</comment>
<proteinExistence type="inferred from homology"/>
<evidence type="ECO:0000313" key="10">
    <source>
        <dbReference type="Proteomes" id="UP001375240"/>
    </source>
</evidence>
<keyword evidence="4" id="KW-0456">Lyase</keyword>
<dbReference type="Gene3D" id="3.20.20.70">
    <property type="entry name" value="Aldolase class I"/>
    <property type="match status" value="1"/>
</dbReference>
<feature type="compositionally biased region" description="Polar residues" evidence="8">
    <location>
        <begin position="204"/>
        <end position="226"/>
    </location>
</feature>
<keyword evidence="10" id="KW-1185">Reference proteome</keyword>
<evidence type="ECO:0000256" key="5">
    <source>
        <dbReference type="ARBA" id="ARBA00023270"/>
    </source>
</evidence>
<keyword evidence="3" id="KW-0963">Cytoplasm</keyword>
<organism evidence="9 10">
    <name type="scientific">Orbilia brochopaga</name>
    <dbReference type="NCBI Taxonomy" id="3140254"/>
    <lineage>
        <taxon>Eukaryota</taxon>
        <taxon>Fungi</taxon>
        <taxon>Dikarya</taxon>
        <taxon>Ascomycota</taxon>
        <taxon>Pezizomycotina</taxon>
        <taxon>Orbiliomycetes</taxon>
        <taxon>Orbiliales</taxon>
        <taxon>Orbiliaceae</taxon>
        <taxon>Orbilia</taxon>
    </lineage>
</organism>
<evidence type="ECO:0000256" key="4">
    <source>
        <dbReference type="ARBA" id="ARBA00023239"/>
    </source>
</evidence>
<keyword evidence="5" id="KW-0704">Schiff base</keyword>
<dbReference type="InterPro" id="IPR002915">
    <property type="entry name" value="DeoC/FbaB/LacD_aldolase"/>
</dbReference>
<dbReference type="GO" id="GO:0009264">
    <property type="term" value="P:deoxyribonucleotide catabolic process"/>
    <property type="evidence" value="ECO:0007669"/>
    <property type="project" value="InterPro"/>
</dbReference>
<evidence type="ECO:0000313" key="9">
    <source>
        <dbReference type="EMBL" id="KAK6353391.1"/>
    </source>
</evidence>
<dbReference type="InterPro" id="IPR011343">
    <property type="entry name" value="DeoC"/>
</dbReference>
<dbReference type="SMART" id="SM01133">
    <property type="entry name" value="DeoC"/>
    <property type="match status" value="1"/>
</dbReference>
<dbReference type="SUPFAM" id="SSF51569">
    <property type="entry name" value="Aldolase"/>
    <property type="match status" value="2"/>
</dbReference>
<dbReference type="InterPro" id="IPR013785">
    <property type="entry name" value="Aldolase_TIM"/>
</dbReference>
<accession>A0AAV9V0P6</accession>
<reference evidence="9 10" key="1">
    <citation type="submission" date="2019-10" db="EMBL/GenBank/DDBJ databases">
        <authorList>
            <person name="Palmer J.M."/>
        </authorList>
    </citation>
    <scope>NUCLEOTIDE SEQUENCE [LARGE SCALE GENOMIC DNA]</scope>
    <source>
        <strain evidence="9 10">TWF696</strain>
    </source>
</reference>
<dbReference type="GO" id="GO:0005737">
    <property type="term" value="C:cytoplasm"/>
    <property type="evidence" value="ECO:0007669"/>
    <property type="project" value="InterPro"/>
</dbReference>
<name>A0AAV9V0P6_9PEZI</name>
<protein>
    <recommendedName>
        <fullName evidence="2">deoxyribose-phosphate aldolase</fullName>
        <ecNumber evidence="2">4.1.2.4</ecNumber>
    </recommendedName>
    <alternativeName>
        <fullName evidence="6">2-deoxy-D-ribose 5-phosphate aldolase</fullName>
    </alternativeName>
</protein>
<dbReference type="PANTHER" id="PTHR10889:SF1">
    <property type="entry name" value="DEOXYRIBOSE-PHOSPHATE ALDOLASE"/>
    <property type="match status" value="1"/>
</dbReference>
<evidence type="ECO:0000256" key="6">
    <source>
        <dbReference type="ARBA" id="ARBA00032755"/>
    </source>
</evidence>
<evidence type="ECO:0000256" key="8">
    <source>
        <dbReference type="SAM" id="MobiDB-lite"/>
    </source>
</evidence>
<comment type="similarity">
    <text evidence="1">Belongs to the DeoC/FbaB aldolase family. DeoC type 1 subfamily.</text>
</comment>
<dbReference type="AlphaFoldDB" id="A0AAV9V0P6"/>
<evidence type="ECO:0000256" key="1">
    <source>
        <dbReference type="ARBA" id="ARBA00010936"/>
    </source>
</evidence>
<dbReference type="Proteomes" id="UP001375240">
    <property type="component" value="Unassembled WGS sequence"/>
</dbReference>
<feature type="region of interest" description="Disordered" evidence="8">
    <location>
        <begin position="192"/>
        <end position="226"/>
    </location>
</feature>
<comment type="catalytic activity">
    <reaction evidence="7">
        <text>2-deoxy-D-ribose 5-phosphate = D-glyceraldehyde 3-phosphate + acetaldehyde</text>
        <dbReference type="Rhea" id="RHEA:12821"/>
        <dbReference type="ChEBI" id="CHEBI:15343"/>
        <dbReference type="ChEBI" id="CHEBI:59776"/>
        <dbReference type="ChEBI" id="CHEBI:62877"/>
        <dbReference type="EC" id="4.1.2.4"/>
    </reaction>
</comment>
<dbReference type="EMBL" id="JAVHNQ010000003">
    <property type="protein sequence ID" value="KAK6353391.1"/>
    <property type="molecule type" value="Genomic_DNA"/>
</dbReference>
<sequence>MSESKPRLSPTATSFAPLGGATTEVRPRSNEELTPLVDAHIKLILSTTDDDTTDFAPSFDLMKPSSDLAACIDHTLLKPDATPEQVFNLVQEAMTYGFKSCCVNGSHIPYVTSTIAAANSSKSAANVTIPCAVIGFPLGASATAAKVYETTLAILDGAREIDMVMSIGHLKARDYAAVYNDIARVVRAAKSGPASRPATPPVIGSNTSNSSAPERTRTPPTGTNHTSVPVKVIIETSLLTTEEKIAACYLASIAGAAFVKTSTGFGGGGATVDDVRLMRRTVGFMPAVQVKASGGIKTFEQCVALLKAGAHRIGASSGVSIMKSGDAAQKESGETSGY</sequence>
<feature type="region of interest" description="Disordered" evidence="8">
    <location>
        <begin position="1"/>
        <end position="28"/>
    </location>
</feature>
<dbReference type="InterPro" id="IPR028581">
    <property type="entry name" value="DeoC_typeI"/>
</dbReference>
<evidence type="ECO:0000256" key="7">
    <source>
        <dbReference type="ARBA" id="ARBA00048791"/>
    </source>
</evidence>
<evidence type="ECO:0000256" key="3">
    <source>
        <dbReference type="ARBA" id="ARBA00022490"/>
    </source>
</evidence>
<dbReference type="GO" id="GO:0004139">
    <property type="term" value="F:deoxyribose-phosphate aldolase activity"/>
    <property type="evidence" value="ECO:0007669"/>
    <property type="project" value="UniProtKB-EC"/>
</dbReference>
<dbReference type="CDD" id="cd00959">
    <property type="entry name" value="DeoC"/>
    <property type="match status" value="1"/>
</dbReference>